<dbReference type="Pfam" id="PF02720">
    <property type="entry name" value="DUF222"/>
    <property type="match status" value="1"/>
</dbReference>
<evidence type="ECO:0000313" key="3">
    <source>
        <dbReference type="EMBL" id="HIZ36414.1"/>
    </source>
</evidence>
<name>A0A9D2J5H7_9MICO</name>
<feature type="region of interest" description="Disordered" evidence="1">
    <location>
        <begin position="1"/>
        <end position="73"/>
    </location>
</feature>
<evidence type="ECO:0000256" key="1">
    <source>
        <dbReference type="SAM" id="MobiDB-lite"/>
    </source>
</evidence>
<gene>
    <name evidence="3" type="ORF">H9815_11595</name>
</gene>
<organism evidence="3 4">
    <name type="scientific">Candidatus Ruania gallistercoris</name>
    <dbReference type="NCBI Taxonomy" id="2838746"/>
    <lineage>
        <taxon>Bacteria</taxon>
        <taxon>Bacillati</taxon>
        <taxon>Actinomycetota</taxon>
        <taxon>Actinomycetes</taxon>
        <taxon>Micrococcales</taxon>
        <taxon>Ruaniaceae</taxon>
        <taxon>Ruania</taxon>
    </lineage>
</organism>
<dbReference type="InterPro" id="IPR003870">
    <property type="entry name" value="DUF222"/>
</dbReference>
<protein>
    <submittedName>
        <fullName evidence="3">DUF222 domain-containing protein</fullName>
    </submittedName>
</protein>
<feature type="compositionally biased region" description="Low complexity" evidence="1">
    <location>
        <begin position="397"/>
        <end position="431"/>
    </location>
</feature>
<reference evidence="3" key="1">
    <citation type="journal article" date="2021" name="PeerJ">
        <title>Extensive microbial diversity within the chicken gut microbiome revealed by metagenomics and culture.</title>
        <authorList>
            <person name="Gilroy R."/>
            <person name="Ravi A."/>
            <person name="Getino M."/>
            <person name="Pursley I."/>
            <person name="Horton D.L."/>
            <person name="Alikhan N.F."/>
            <person name="Baker D."/>
            <person name="Gharbi K."/>
            <person name="Hall N."/>
            <person name="Watson M."/>
            <person name="Adriaenssens E.M."/>
            <person name="Foster-Nyarko E."/>
            <person name="Jarju S."/>
            <person name="Secka A."/>
            <person name="Antonio M."/>
            <person name="Oren A."/>
            <person name="Chaudhuri R.R."/>
            <person name="La Ragione R."/>
            <person name="Hildebrand F."/>
            <person name="Pallen M.J."/>
        </authorList>
    </citation>
    <scope>NUCLEOTIDE SEQUENCE</scope>
    <source>
        <strain evidence="3">ChiGjej4B4-7305</strain>
    </source>
</reference>
<feature type="compositionally biased region" description="Basic and acidic residues" evidence="1">
    <location>
        <begin position="624"/>
        <end position="647"/>
    </location>
</feature>
<feature type="region of interest" description="Disordered" evidence="1">
    <location>
        <begin position="371"/>
        <end position="448"/>
    </location>
</feature>
<dbReference type="CDD" id="cd00085">
    <property type="entry name" value="HNHc"/>
    <property type="match status" value="1"/>
</dbReference>
<reference evidence="3" key="2">
    <citation type="submission" date="2021-04" db="EMBL/GenBank/DDBJ databases">
        <authorList>
            <person name="Gilroy R."/>
        </authorList>
    </citation>
    <scope>NUCLEOTIDE SEQUENCE</scope>
    <source>
        <strain evidence="3">ChiGjej4B4-7305</strain>
    </source>
</reference>
<comment type="caution">
    <text evidence="3">The sequence shown here is derived from an EMBL/GenBank/DDBJ whole genome shotgun (WGS) entry which is preliminary data.</text>
</comment>
<proteinExistence type="predicted"/>
<dbReference type="AlphaFoldDB" id="A0A9D2J5H7"/>
<dbReference type="Proteomes" id="UP000824037">
    <property type="component" value="Unassembled WGS sequence"/>
</dbReference>
<dbReference type="EMBL" id="DXBY01000198">
    <property type="protein sequence ID" value="HIZ36414.1"/>
    <property type="molecule type" value="Genomic_DNA"/>
</dbReference>
<feature type="region of interest" description="Disordered" evidence="1">
    <location>
        <begin position="269"/>
        <end position="297"/>
    </location>
</feature>
<feature type="domain" description="DUF222" evidence="2">
    <location>
        <begin position="125"/>
        <end position="389"/>
    </location>
</feature>
<accession>A0A9D2J5H7</accession>
<dbReference type="InterPro" id="IPR003615">
    <property type="entry name" value="HNH_nuc"/>
</dbReference>
<sequence length="647" mass="67592">MAQQFDPPHRREASAPAVIELYPPGQRRGPEVVFTATAPSPRSRGRGSTEPEASSRAVPRSGGSDLGTLVDHSRSSDSFAERALVGLVRHAQGLDLDERLAQHSTDEHLFALLRRADLDQVDDPALVEAAAAADRLEAAAHALKLQAAATLAGRVSMTSAALADHTQGPSGVAGDELTLRLRTSAKAGADLVRRGKALAGHLCATGDALAAGRIDAARARVIVDGVEHVSWEVAAAVEDIVLPKAPDQTPAQLRSDVAKALVTVDATAAEERARERAKGRRVSRPRAEQDETASMRIEGPAADVIALDLALDASARAAKADGDQRTIDQLRFDALAGVAHHALTTGHLGDPATGTRLARTDGHLPRIHITMPLDQLLPRPEPGASTAGGSKHPVTNTSGATCPAGTSGATGTPGTPGAPGATDSPGTTGAPDPRAAGEGPDRGNTLGELLWPPVLPGERLDPDAVPVLTGYGPISPATARALAAGGIWNRIVTDPLTGAVLDVGTTRYRPTRAIAEHVVARDRTCVRPGCTHQASSCQLDHTLPYNHDHPERGGPTGVQNLGPLCGRDHLTKTHAGFRVTQPEPGIFEWTTPTGHRYRRERDGSTTALSHRPAPGDGGGPPPEHGQRFGHDQTLGHDQPSDDRPPPF</sequence>
<evidence type="ECO:0000259" key="2">
    <source>
        <dbReference type="Pfam" id="PF02720"/>
    </source>
</evidence>
<evidence type="ECO:0000313" key="4">
    <source>
        <dbReference type="Proteomes" id="UP000824037"/>
    </source>
</evidence>
<feature type="region of interest" description="Disordered" evidence="1">
    <location>
        <begin position="584"/>
        <end position="647"/>
    </location>
</feature>